<feature type="compositionally biased region" description="Basic and acidic residues" evidence="1">
    <location>
        <begin position="1"/>
        <end position="24"/>
    </location>
</feature>
<organism evidence="2 3">
    <name type="scientific">Streptomyces yaizuensis</name>
    <dbReference type="NCBI Taxonomy" id="2989713"/>
    <lineage>
        <taxon>Bacteria</taxon>
        <taxon>Bacillati</taxon>
        <taxon>Actinomycetota</taxon>
        <taxon>Actinomycetes</taxon>
        <taxon>Kitasatosporales</taxon>
        <taxon>Streptomycetaceae</taxon>
        <taxon>Streptomyces</taxon>
    </lineage>
</organism>
<feature type="non-terminal residue" evidence="2">
    <location>
        <position position="52"/>
    </location>
</feature>
<feature type="compositionally biased region" description="Polar residues" evidence="1">
    <location>
        <begin position="33"/>
        <end position="42"/>
    </location>
</feature>
<dbReference type="Proteomes" id="UP001291653">
    <property type="component" value="Unassembled WGS sequence"/>
</dbReference>
<sequence length="52" mass="5951">METPKGKKEKRKTEGKRPEGLVKQDRRKRPFLENSTACQKSTPDMLIPRPGA</sequence>
<accession>A0ABQ5P923</accession>
<keyword evidence="3" id="KW-1185">Reference proteome</keyword>
<dbReference type="EMBL" id="BSBI01000017">
    <property type="protein sequence ID" value="GLF99088.1"/>
    <property type="molecule type" value="Genomic_DNA"/>
</dbReference>
<reference evidence="2 3" key="1">
    <citation type="submission" date="2022-10" db="EMBL/GenBank/DDBJ databases">
        <title>Draft genome sequence of Streptomyces sp. YSPA8.</title>
        <authorList>
            <person name="Moriuchi R."/>
            <person name="Dohra H."/>
            <person name="Yamamura H."/>
            <person name="Kodani S."/>
        </authorList>
    </citation>
    <scope>NUCLEOTIDE SEQUENCE [LARGE SCALE GENOMIC DNA]</scope>
    <source>
        <strain evidence="2 3">YSPA8</strain>
    </source>
</reference>
<name>A0ABQ5P923_9ACTN</name>
<evidence type="ECO:0000313" key="3">
    <source>
        <dbReference type="Proteomes" id="UP001291653"/>
    </source>
</evidence>
<evidence type="ECO:0000256" key="1">
    <source>
        <dbReference type="SAM" id="MobiDB-lite"/>
    </source>
</evidence>
<comment type="caution">
    <text evidence="2">The sequence shown here is derived from an EMBL/GenBank/DDBJ whole genome shotgun (WGS) entry which is preliminary data.</text>
</comment>
<evidence type="ECO:0000313" key="2">
    <source>
        <dbReference type="EMBL" id="GLF99088.1"/>
    </source>
</evidence>
<gene>
    <name evidence="2" type="ORF">SYYSPA8_32345</name>
</gene>
<proteinExistence type="predicted"/>
<protein>
    <submittedName>
        <fullName evidence="2">Uncharacterized protein</fullName>
    </submittedName>
</protein>
<feature type="region of interest" description="Disordered" evidence="1">
    <location>
        <begin position="1"/>
        <end position="52"/>
    </location>
</feature>